<organism evidence="2 3">
    <name type="scientific">Methylocella silvestris</name>
    <dbReference type="NCBI Taxonomy" id="199596"/>
    <lineage>
        <taxon>Bacteria</taxon>
        <taxon>Pseudomonadati</taxon>
        <taxon>Pseudomonadota</taxon>
        <taxon>Alphaproteobacteria</taxon>
        <taxon>Hyphomicrobiales</taxon>
        <taxon>Beijerinckiaceae</taxon>
        <taxon>Methylocella</taxon>
    </lineage>
</organism>
<feature type="region of interest" description="Disordered" evidence="1">
    <location>
        <begin position="312"/>
        <end position="370"/>
    </location>
</feature>
<reference evidence="2 3" key="1">
    <citation type="submission" date="2017-10" db="EMBL/GenBank/DDBJ databases">
        <title>Genome announcement of Methylocella silvestris TVC from permafrost.</title>
        <authorList>
            <person name="Wang J."/>
            <person name="Geng K."/>
            <person name="Ul-Haque F."/>
            <person name="Crombie A.T."/>
            <person name="Street L.E."/>
            <person name="Wookey P.A."/>
            <person name="Murrell J.C."/>
            <person name="Pratscher J."/>
        </authorList>
    </citation>
    <scope>NUCLEOTIDE SEQUENCE [LARGE SCALE GENOMIC DNA]</scope>
    <source>
        <strain evidence="2 3">TVC</strain>
    </source>
</reference>
<dbReference type="EMBL" id="PDZR01000002">
    <property type="protein sequence ID" value="PNG27286.1"/>
    <property type="molecule type" value="Genomic_DNA"/>
</dbReference>
<protein>
    <recommendedName>
        <fullName evidence="4">DUF2865 domain-containing protein</fullName>
    </recommendedName>
</protein>
<accession>A0A2J7TKI6</accession>
<dbReference type="InterPro" id="IPR021293">
    <property type="entry name" value="DUF2865"/>
</dbReference>
<dbReference type="RefSeq" id="WP_102842483.1">
    <property type="nucleotide sequence ID" value="NZ_PDZR01000002.1"/>
</dbReference>
<evidence type="ECO:0000256" key="1">
    <source>
        <dbReference type="SAM" id="MobiDB-lite"/>
    </source>
</evidence>
<feature type="compositionally biased region" description="Low complexity" evidence="1">
    <location>
        <begin position="318"/>
        <end position="341"/>
    </location>
</feature>
<dbReference type="AlphaFoldDB" id="A0A2J7TKI6"/>
<dbReference type="Pfam" id="PF11064">
    <property type="entry name" value="DUF2865"/>
    <property type="match status" value="1"/>
</dbReference>
<name>A0A2J7TKI6_METSI</name>
<evidence type="ECO:0008006" key="4">
    <source>
        <dbReference type="Google" id="ProtNLM"/>
    </source>
</evidence>
<gene>
    <name evidence="2" type="ORF">CR492_04215</name>
</gene>
<dbReference type="OrthoDB" id="7850882at2"/>
<evidence type="ECO:0000313" key="3">
    <source>
        <dbReference type="Proteomes" id="UP000236286"/>
    </source>
</evidence>
<feature type="region of interest" description="Disordered" evidence="1">
    <location>
        <begin position="171"/>
        <end position="197"/>
    </location>
</feature>
<sequence>MTDRFPFRGFFLRCFKDVWLPARRLSLARATFALTLFALTLGSTDALTQTYDCAGLQAKIAEIDRGGGRPARGAGPSREQVANLNRIIGVARSLGCDRPDVAFSGAAGNRCPGLNAQIRDLQASVGLAQSQGGPADRAAARVELVARFNTYCRNQPPRQRGFFEQLFGIPSAPETQPQPEMPGVPEEAHEEESRPHGGSQALCVRTCDGGFFPLNVSARGADSGQLTSLCQALCPNTTVAVYTRAPNREVESSVSLEGGLYSEMPNAGKFEKTFDPACTCKPPGQSWVEALAGADNVLNQQRKGDILVTPEKSAELSAPKAGARAGAPDAPASAAGKSPGPAGAGGPEAYREVVGPDGVKRRVRIVGPTP</sequence>
<evidence type="ECO:0000313" key="2">
    <source>
        <dbReference type="EMBL" id="PNG27286.1"/>
    </source>
</evidence>
<comment type="caution">
    <text evidence="2">The sequence shown here is derived from an EMBL/GenBank/DDBJ whole genome shotgun (WGS) entry which is preliminary data.</text>
</comment>
<dbReference type="Proteomes" id="UP000236286">
    <property type="component" value="Unassembled WGS sequence"/>
</dbReference>
<proteinExistence type="predicted"/>